<dbReference type="RefSeq" id="WP_125045566.1">
    <property type="nucleotide sequence ID" value="NZ_BHZC01000001.1"/>
</dbReference>
<dbReference type="InterPro" id="IPR011990">
    <property type="entry name" value="TPR-like_helical_dom_sf"/>
</dbReference>
<dbReference type="OrthoDB" id="3215106at2"/>
<protein>
    <submittedName>
        <fullName evidence="1">Uncharacterized protein</fullName>
    </submittedName>
</protein>
<dbReference type="Proteomes" id="UP000287830">
    <property type="component" value="Unassembled WGS sequence"/>
</dbReference>
<dbReference type="EMBL" id="BHZC01000001">
    <property type="protein sequence ID" value="GCD35696.1"/>
    <property type="molecule type" value="Genomic_DNA"/>
</dbReference>
<dbReference type="Gene3D" id="1.25.40.10">
    <property type="entry name" value="Tetratricopeptide repeat domain"/>
    <property type="match status" value="1"/>
</dbReference>
<evidence type="ECO:0000313" key="2">
    <source>
        <dbReference type="Proteomes" id="UP000287830"/>
    </source>
</evidence>
<comment type="caution">
    <text evidence="1">The sequence shown here is derived from an EMBL/GenBank/DDBJ whole genome shotgun (WGS) entry which is preliminary data.</text>
</comment>
<evidence type="ECO:0000313" key="1">
    <source>
        <dbReference type="EMBL" id="GCD35696.1"/>
    </source>
</evidence>
<organism evidence="1 2">
    <name type="scientific">Streptomyces chrestomyceticus JCM 4735</name>
    <dbReference type="NCBI Taxonomy" id="1306181"/>
    <lineage>
        <taxon>Bacteria</taxon>
        <taxon>Bacillati</taxon>
        <taxon>Actinomycetota</taxon>
        <taxon>Actinomycetes</taxon>
        <taxon>Kitasatosporales</taxon>
        <taxon>Streptomycetaceae</taxon>
        <taxon>Streptomyces</taxon>
    </lineage>
</organism>
<sequence length="446" mass="48607">MAPQAAPTLLKRLVDDAHQTYEVFAQDYQEAAREVAAQRQDRRIATATVSEITFRRWTSGKVQTLPQHPAPLILEHMYGHPARSLFQPAPEASLRALAVSTIEESELDMTARDAAAHAEDAASLTVPDISLDRLHDAILDIARTYNSTSPPEVHRKAKELLLDAQDKLERTQILRQREQLYLTAGQAAAMLSAVCFDLGALQPAVQHSRTAILYGQIIEHGPLQAYAHGALAFLAYWSGRPSDALNLVHTAQGFGGLGATARSRLAVIQARAHAHLGDREQAVRAVRDSLDTHHSDRDELHDDIGGEFGFTPERLAMSNATTFLLVGDATGAEEAATHALRLLDERPDGARPMLISSQASTDLARARLLRRELDGACEALEPVFDVPRDWRGAGVLERLAAARAQLTHPDFRTAAQASDLGERIEEFSAVSVSRNLGGSVHLALDT</sequence>
<dbReference type="AlphaFoldDB" id="A0A7U9KUS8"/>
<gene>
    <name evidence="1" type="primary">23.ORF2</name>
    <name evidence="1" type="ORF">OEIGOIKO_03442</name>
</gene>
<dbReference type="SUPFAM" id="SSF48452">
    <property type="entry name" value="TPR-like"/>
    <property type="match status" value="1"/>
</dbReference>
<reference evidence="1 2" key="1">
    <citation type="submission" date="2018-11" db="EMBL/GenBank/DDBJ databases">
        <title>Whole genome sequence of Streptomyces chrestomyceticus NBRC 13444(T).</title>
        <authorList>
            <person name="Komaki H."/>
            <person name="Tamura T."/>
        </authorList>
    </citation>
    <scope>NUCLEOTIDE SEQUENCE [LARGE SCALE GENOMIC DNA]</scope>
    <source>
        <strain evidence="1 2">NBRC 13444</strain>
    </source>
</reference>
<dbReference type="GeneID" id="95622354"/>
<accession>A0A7U9KUS8</accession>
<proteinExistence type="predicted"/>
<name>A0A7U9KUS8_9ACTN</name>